<feature type="region of interest" description="Disordered" evidence="1">
    <location>
        <begin position="1"/>
        <end position="28"/>
    </location>
</feature>
<feature type="compositionally biased region" description="Polar residues" evidence="1">
    <location>
        <begin position="1"/>
        <end position="15"/>
    </location>
</feature>
<sequence length="66" mass="7670">MRISKHQATNVQTNETIKESLPPNDQDAQDEQIDHLINSFAEQVDEASDEKQYETELDQTLIRIEK</sequence>
<gene>
    <name evidence="2" type="ORF">J1N35_008076</name>
</gene>
<dbReference type="EMBL" id="JAIQCV010000003">
    <property type="protein sequence ID" value="KAH1114698.1"/>
    <property type="molecule type" value="Genomic_DNA"/>
</dbReference>
<evidence type="ECO:0000313" key="2">
    <source>
        <dbReference type="EMBL" id="KAH1114698.1"/>
    </source>
</evidence>
<comment type="caution">
    <text evidence="2">The sequence shown here is derived from an EMBL/GenBank/DDBJ whole genome shotgun (WGS) entry which is preliminary data.</text>
</comment>
<proteinExistence type="predicted"/>
<keyword evidence="3" id="KW-1185">Reference proteome</keyword>
<evidence type="ECO:0000313" key="3">
    <source>
        <dbReference type="Proteomes" id="UP000828251"/>
    </source>
</evidence>
<accession>A0A9D3W8L9</accession>
<reference evidence="2 3" key="1">
    <citation type="journal article" date="2021" name="Plant Biotechnol. J.">
        <title>Multi-omics assisted identification of the key and species-specific regulatory components of drought-tolerant mechanisms in Gossypium stocksii.</title>
        <authorList>
            <person name="Yu D."/>
            <person name="Ke L."/>
            <person name="Zhang D."/>
            <person name="Wu Y."/>
            <person name="Sun Y."/>
            <person name="Mei J."/>
            <person name="Sun J."/>
            <person name="Sun Y."/>
        </authorList>
    </citation>
    <scope>NUCLEOTIDE SEQUENCE [LARGE SCALE GENOMIC DNA]</scope>
    <source>
        <strain evidence="3">cv. E1</strain>
        <tissue evidence="2">Leaf</tissue>
    </source>
</reference>
<protein>
    <submittedName>
        <fullName evidence="2">Uncharacterized protein</fullName>
    </submittedName>
</protein>
<organism evidence="2 3">
    <name type="scientific">Gossypium stocksii</name>
    <dbReference type="NCBI Taxonomy" id="47602"/>
    <lineage>
        <taxon>Eukaryota</taxon>
        <taxon>Viridiplantae</taxon>
        <taxon>Streptophyta</taxon>
        <taxon>Embryophyta</taxon>
        <taxon>Tracheophyta</taxon>
        <taxon>Spermatophyta</taxon>
        <taxon>Magnoliopsida</taxon>
        <taxon>eudicotyledons</taxon>
        <taxon>Gunneridae</taxon>
        <taxon>Pentapetalae</taxon>
        <taxon>rosids</taxon>
        <taxon>malvids</taxon>
        <taxon>Malvales</taxon>
        <taxon>Malvaceae</taxon>
        <taxon>Malvoideae</taxon>
        <taxon>Gossypium</taxon>
    </lineage>
</organism>
<dbReference type="Proteomes" id="UP000828251">
    <property type="component" value="Unassembled WGS sequence"/>
</dbReference>
<name>A0A9D3W8L9_9ROSI</name>
<evidence type="ECO:0000256" key="1">
    <source>
        <dbReference type="SAM" id="MobiDB-lite"/>
    </source>
</evidence>
<dbReference type="AlphaFoldDB" id="A0A9D3W8L9"/>